<organism evidence="2 3">
    <name type="scientific">Archangium minus</name>
    <dbReference type="NCBI Taxonomy" id="83450"/>
    <lineage>
        <taxon>Bacteria</taxon>
        <taxon>Pseudomonadati</taxon>
        <taxon>Myxococcota</taxon>
        <taxon>Myxococcia</taxon>
        <taxon>Myxococcales</taxon>
        <taxon>Cystobacterineae</taxon>
        <taxon>Archangiaceae</taxon>
        <taxon>Archangium</taxon>
    </lineage>
</organism>
<protein>
    <recommendedName>
        <fullName evidence="4">Lipoprotein</fullName>
    </recommendedName>
</protein>
<evidence type="ECO:0000256" key="1">
    <source>
        <dbReference type="SAM" id="MobiDB-lite"/>
    </source>
</evidence>
<gene>
    <name evidence="2" type="ORF">F0U60_03720</name>
</gene>
<evidence type="ECO:0000313" key="3">
    <source>
        <dbReference type="Proteomes" id="UP001611383"/>
    </source>
</evidence>
<evidence type="ECO:0000313" key="2">
    <source>
        <dbReference type="EMBL" id="WNG43300.1"/>
    </source>
</evidence>
<proteinExistence type="predicted"/>
<evidence type="ECO:0008006" key="4">
    <source>
        <dbReference type="Google" id="ProtNLM"/>
    </source>
</evidence>
<dbReference type="EMBL" id="CP043494">
    <property type="protein sequence ID" value="WNG43300.1"/>
    <property type="molecule type" value="Genomic_DNA"/>
</dbReference>
<accession>A0ABY9WHN7</accession>
<sequence>MAGGTRWWGLGLVAVLCLASGCVEPPEDAEARLAALQAEEERMDEALDEVETRLLGNQAMMHLWEELGRRHQEVSAIQCRVTDEHLMGMAKHYARMEEKARRAKKNRSMAAVDSAVLTSGKREPLGNN</sequence>
<name>A0ABY9WHN7_9BACT</name>
<feature type="region of interest" description="Disordered" evidence="1">
    <location>
        <begin position="99"/>
        <end position="128"/>
    </location>
</feature>
<dbReference type="Proteomes" id="UP001611383">
    <property type="component" value="Chromosome"/>
</dbReference>
<dbReference type="RefSeq" id="WP_395814003.1">
    <property type="nucleotide sequence ID" value="NZ_CP043494.1"/>
</dbReference>
<reference evidence="2 3" key="1">
    <citation type="submission" date="2019-08" db="EMBL/GenBank/DDBJ databases">
        <title>Archangium and Cystobacter genomes.</title>
        <authorList>
            <person name="Chen I.-C.K."/>
            <person name="Wielgoss S."/>
        </authorList>
    </citation>
    <scope>NUCLEOTIDE SEQUENCE [LARGE SCALE GENOMIC DNA]</scope>
    <source>
        <strain evidence="2 3">Cbm 6</strain>
    </source>
</reference>
<keyword evidence="3" id="KW-1185">Reference proteome</keyword>